<gene>
    <name evidence="3" type="ORF">GCM10011342_01610</name>
</gene>
<evidence type="ECO:0000259" key="2">
    <source>
        <dbReference type="Pfam" id="PF21028"/>
    </source>
</evidence>
<dbReference type="Gene3D" id="3.10.540.10">
    <property type="entry name" value="duf1285 like domain"/>
    <property type="match status" value="1"/>
</dbReference>
<dbReference type="AlphaFoldDB" id="A0A8J2Y2Y3"/>
<dbReference type="PIRSF" id="PIRSF029557">
    <property type="entry name" value="UCP029557"/>
    <property type="match status" value="1"/>
</dbReference>
<evidence type="ECO:0000313" key="4">
    <source>
        <dbReference type="Proteomes" id="UP000613582"/>
    </source>
</evidence>
<proteinExistence type="predicted"/>
<comment type="caution">
    <text evidence="3">The sequence shown here is derived from an EMBL/GenBank/DDBJ whole genome shotgun (WGS) entry which is preliminary data.</text>
</comment>
<dbReference type="InterPro" id="IPR048342">
    <property type="entry name" value="DUF1285_C"/>
</dbReference>
<dbReference type="InterPro" id="IPR048341">
    <property type="entry name" value="DUF1285_N"/>
</dbReference>
<feature type="domain" description="DUF1285" evidence="1">
    <location>
        <begin position="33"/>
        <end position="99"/>
    </location>
</feature>
<organism evidence="3 4">
    <name type="scientific">Aquisalinus flavus</name>
    <dbReference type="NCBI Taxonomy" id="1526572"/>
    <lineage>
        <taxon>Bacteria</taxon>
        <taxon>Pseudomonadati</taxon>
        <taxon>Pseudomonadota</taxon>
        <taxon>Alphaproteobacteria</taxon>
        <taxon>Parvularculales</taxon>
        <taxon>Parvularculaceae</taxon>
        <taxon>Aquisalinus</taxon>
    </lineage>
</organism>
<protein>
    <recommendedName>
        <fullName evidence="5">DUF1285 domain-containing protein</fullName>
    </recommendedName>
</protein>
<dbReference type="Pfam" id="PF21028">
    <property type="entry name" value="DUF1285_C"/>
    <property type="match status" value="1"/>
</dbReference>
<dbReference type="Gene3D" id="2.30.270.10">
    <property type="entry name" value="duf1285 protein"/>
    <property type="match status" value="1"/>
</dbReference>
<dbReference type="EMBL" id="BMGH01000001">
    <property type="protein sequence ID" value="GGC96465.1"/>
    <property type="molecule type" value="Genomic_DNA"/>
</dbReference>
<evidence type="ECO:0000259" key="1">
    <source>
        <dbReference type="Pfam" id="PF06938"/>
    </source>
</evidence>
<keyword evidence="4" id="KW-1185">Reference proteome</keyword>
<reference evidence="3" key="2">
    <citation type="submission" date="2020-09" db="EMBL/GenBank/DDBJ databases">
        <authorList>
            <person name="Sun Q."/>
            <person name="Zhou Y."/>
        </authorList>
    </citation>
    <scope>NUCLEOTIDE SEQUENCE</scope>
    <source>
        <strain evidence="3">CGMCC 1.12921</strain>
    </source>
</reference>
<name>A0A8J2Y2Y3_9PROT</name>
<sequence>MDKTISGPSSIGMTDLFALAASMADLQGDRPLPPVETWNPDHCGEIDITIRRDGIWVHEGSPIGRTKLVRLFSTVLKREGDDYFLVTPVEKLQLTVEDVPFLAVGMEVDGDGEGQTLRFRTNVGDEVIAGPDHPITFRRDPRERADDGALVPYVEVRAGLKARLTRTLYYDFVTLLRGDPPSLRSAGAVFPYEEIDSRKP</sequence>
<evidence type="ECO:0008006" key="5">
    <source>
        <dbReference type="Google" id="ProtNLM"/>
    </source>
</evidence>
<dbReference type="InterPro" id="IPR023361">
    <property type="entry name" value="DUF1285_beta_roll_sf"/>
</dbReference>
<evidence type="ECO:0000313" key="3">
    <source>
        <dbReference type="EMBL" id="GGC96465.1"/>
    </source>
</evidence>
<feature type="domain" description="DUF1285" evidence="2">
    <location>
        <begin position="100"/>
        <end position="191"/>
    </location>
</feature>
<dbReference type="Pfam" id="PF06938">
    <property type="entry name" value="DUF1285_N"/>
    <property type="match status" value="1"/>
</dbReference>
<dbReference type="Proteomes" id="UP000613582">
    <property type="component" value="Unassembled WGS sequence"/>
</dbReference>
<accession>A0A8J2Y2Y3</accession>
<dbReference type="InterPro" id="IPR010707">
    <property type="entry name" value="DUF1285"/>
</dbReference>
<reference evidence="3" key="1">
    <citation type="journal article" date="2014" name="Int. J. Syst. Evol. Microbiol.">
        <title>Complete genome sequence of Corynebacterium casei LMG S-19264T (=DSM 44701T), isolated from a smear-ripened cheese.</title>
        <authorList>
            <consortium name="US DOE Joint Genome Institute (JGI-PGF)"/>
            <person name="Walter F."/>
            <person name="Albersmeier A."/>
            <person name="Kalinowski J."/>
            <person name="Ruckert C."/>
        </authorList>
    </citation>
    <scope>NUCLEOTIDE SEQUENCE</scope>
    <source>
        <strain evidence="3">CGMCC 1.12921</strain>
    </source>
</reference>